<gene>
    <name evidence="9" type="ORF">EYW49_03015</name>
</gene>
<dbReference type="InterPro" id="IPR052017">
    <property type="entry name" value="TSUP"/>
</dbReference>
<evidence type="ECO:0000256" key="8">
    <source>
        <dbReference type="RuleBase" id="RU363041"/>
    </source>
</evidence>
<dbReference type="PANTHER" id="PTHR30269:SF0">
    <property type="entry name" value="MEMBRANE TRANSPORTER PROTEIN YFCA-RELATED"/>
    <property type="match status" value="1"/>
</dbReference>
<dbReference type="RefSeq" id="WP_131305937.1">
    <property type="nucleotide sequence ID" value="NZ_SJFN01000003.1"/>
</dbReference>
<keyword evidence="4 8" id="KW-1003">Cell membrane</keyword>
<protein>
    <recommendedName>
        <fullName evidence="8">Probable membrane transporter protein</fullName>
    </recommendedName>
</protein>
<evidence type="ECO:0000256" key="2">
    <source>
        <dbReference type="ARBA" id="ARBA00009142"/>
    </source>
</evidence>
<feature type="transmembrane region" description="Helical" evidence="8">
    <location>
        <begin position="231"/>
        <end position="249"/>
    </location>
</feature>
<organism evidence="9 10">
    <name type="scientific">Siculibacillus lacustris</name>
    <dbReference type="NCBI Taxonomy" id="1549641"/>
    <lineage>
        <taxon>Bacteria</taxon>
        <taxon>Pseudomonadati</taxon>
        <taxon>Pseudomonadota</taxon>
        <taxon>Alphaproteobacteria</taxon>
        <taxon>Hyphomicrobiales</taxon>
        <taxon>Ancalomicrobiaceae</taxon>
        <taxon>Siculibacillus</taxon>
    </lineage>
</organism>
<dbReference type="OrthoDB" id="554695at2"/>
<feature type="transmembrane region" description="Helical" evidence="8">
    <location>
        <begin position="178"/>
        <end position="196"/>
    </location>
</feature>
<proteinExistence type="inferred from homology"/>
<dbReference type="GO" id="GO:0005886">
    <property type="term" value="C:plasma membrane"/>
    <property type="evidence" value="ECO:0007669"/>
    <property type="project" value="UniProtKB-SubCell"/>
</dbReference>
<evidence type="ECO:0000256" key="3">
    <source>
        <dbReference type="ARBA" id="ARBA00022448"/>
    </source>
</evidence>
<comment type="caution">
    <text evidence="9">The sequence shown here is derived from an EMBL/GenBank/DDBJ whole genome shotgun (WGS) entry which is preliminary data.</text>
</comment>
<comment type="subcellular location">
    <subcellularLocation>
        <location evidence="1 8">Cell membrane</location>
        <topology evidence="1 8">Multi-pass membrane protein</topology>
    </subcellularLocation>
</comment>
<dbReference type="AlphaFoldDB" id="A0A4Q9VXR0"/>
<evidence type="ECO:0000256" key="5">
    <source>
        <dbReference type="ARBA" id="ARBA00022692"/>
    </source>
</evidence>
<keyword evidence="10" id="KW-1185">Reference proteome</keyword>
<dbReference type="EMBL" id="SJFN01000003">
    <property type="protein sequence ID" value="TBW40714.1"/>
    <property type="molecule type" value="Genomic_DNA"/>
</dbReference>
<evidence type="ECO:0000313" key="9">
    <source>
        <dbReference type="EMBL" id="TBW40714.1"/>
    </source>
</evidence>
<dbReference type="Pfam" id="PF01925">
    <property type="entry name" value="TauE"/>
    <property type="match status" value="1"/>
</dbReference>
<keyword evidence="7 8" id="KW-0472">Membrane</keyword>
<evidence type="ECO:0000256" key="6">
    <source>
        <dbReference type="ARBA" id="ARBA00022989"/>
    </source>
</evidence>
<feature type="transmembrane region" description="Helical" evidence="8">
    <location>
        <begin position="70"/>
        <end position="88"/>
    </location>
</feature>
<keyword evidence="5 8" id="KW-0812">Transmembrane</keyword>
<evidence type="ECO:0000256" key="1">
    <source>
        <dbReference type="ARBA" id="ARBA00004651"/>
    </source>
</evidence>
<accession>A0A4Q9VXR0</accession>
<keyword evidence="3" id="KW-0813">Transport</keyword>
<keyword evidence="6 8" id="KW-1133">Transmembrane helix</keyword>
<dbReference type="PANTHER" id="PTHR30269">
    <property type="entry name" value="TRANSMEMBRANE PROTEIN YFCA"/>
    <property type="match status" value="1"/>
</dbReference>
<comment type="similarity">
    <text evidence="2 8">Belongs to the 4-toluene sulfonate uptake permease (TSUP) (TC 2.A.102) family.</text>
</comment>
<sequence>MFHEYLILLPLAFAAGAVNAAVGGGGLITVPGLFAVLPTTLPATLLGTDKLSSIFGHVSAMRQYALRLALPWRLLAIASASAFVGSYLGARAVYAFAPSMMRPLVIVLLAVMLVYTWLRPNFGTVDGGRPSTPRDRALGIALGFAIGFYDGFFGPGTGSFLVFLFVRVFRFDFLRATACAKVVNLAGDSAALVFLIPAGAVIWPLGIPMGLAAALGGLIGARLVMRGGNVWIRRLFLVLAVTLLAKLSWETLAGL</sequence>
<feature type="transmembrane region" description="Helical" evidence="8">
    <location>
        <begin position="100"/>
        <end position="118"/>
    </location>
</feature>
<feature type="transmembrane region" description="Helical" evidence="8">
    <location>
        <begin position="138"/>
        <end position="166"/>
    </location>
</feature>
<name>A0A4Q9VXR0_9HYPH</name>
<dbReference type="Proteomes" id="UP000292781">
    <property type="component" value="Unassembled WGS sequence"/>
</dbReference>
<evidence type="ECO:0000256" key="7">
    <source>
        <dbReference type="ARBA" id="ARBA00023136"/>
    </source>
</evidence>
<reference evidence="9 10" key="1">
    <citation type="submission" date="2019-02" db="EMBL/GenBank/DDBJ databases">
        <title>Siculibacillus lacustris gen. nov., sp. nov., a new rosette-forming bacterium isolated from a freshwater crater lake (Lake St. Ana, Romania).</title>
        <authorList>
            <person name="Felfoldi T."/>
            <person name="Marton Z."/>
            <person name="Szabo A."/>
            <person name="Mentes A."/>
            <person name="Boka K."/>
            <person name="Marialigeti K."/>
            <person name="Mathe I."/>
            <person name="Koncz M."/>
            <person name="Schumann P."/>
            <person name="Toth E."/>
        </authorList>
    </citation>
    <scope>NUCLEOTIDE SEQUENCE [LARGE SCALE GENOMIC DNA]</scope>
    <source>
        <strain evidence="9 10">SA-279</strain>
    </source>
</reference>
<dbReference type="InterPro" id="IPR002781">
    <property type="entry name" value="TM_pro_TauE-like"/>
</dbReference>
<evidence type="ECO:0000256" key="4">
    <source>
        <dbReference type="ARBA" id="ARBA00022475"/>
    </source>
</evidence>
<feature type="transmembrane region" description="Helical" evidence="8">
    <location>
        <begin position="202"/>
        <end position="224"/>
    </location>
</feature>
<evidence type="ECO:0000313" key="10">
    <source>
        <dbReference type="Proteomes" id="UP000292781"/>
    </source>
</evidence>